<keyword evidence="2" id="KW-1185">Reference proteome</keyword>
<gene>
    <name evidence="1" type="ORF">E3U43_019553</name>
</gene>
<accession>A0ACD3QTS8</accession>
<organism evidence="1 2">
    <name type="scientific">Larimichthys crocea</name>
    <name type="common">Large yellow croaker</name>
    <name type="synonym">Pseudosciaena crocea</name>
    <dbReference type="NCBI Taxonomy" id="215358"/>
    <lineage>
        <taxon>Eukaryota</taxon>
        <taxon>Metazoa</taxon>
        <taxon>Chordata</taxon>
        <taxon>Craniata</taxon>
        <taxon>Vertebrata</taxon>
        <taxon>Euteleostomi</taxon>
        <taxon>Actinopterygii</taxon>
        <taxon>Neopterygii</taxon>
        <taxon>Teleostei</taxon>
        <taxon>Neoteleostei</taxon>
        <taxon>Acanthomorphata</taxon>
        <taxon>Eupercaria</taxon>
        <taxon>Sciaenidae</taxon>
        <taxon>Larimichthys</taxon>
    </lineage>
</organism>
<sequence>MCVTDLQLKDELSWLNATLPLLENECERRLLEERRREEEYQDVLSVLKCPNLCNWNGQCSEWGCVCFPGFGSYDCSMLSGVTCPSTLSVLDVVKIRSQRSPSWRRRVCVTSDRETAPPCRSTVTASRTPTNSSVSFVKEKFVDGEWVLDEPQFVLAVFLDVTALECQLPLEDSRTPADPDFETATNTPLARWQIKEENDTTM</sequence>
<reference evidence="1" key="1">
    <citation type="submission" date="2018-11" db="EMBL/GenBank/DDBJ databases">
        <title>The sequence and de novo assembly of Larimichthys crocea genome using PacBio and Hi-C technologies.</title>
        <authorList>
            <person name="Xu P."/>
            <person name="Chen B."/>
            <person name="Zhou Z."/>
            <person name="Ke Q."/>
            <person name="Wu Y."/>
            <person name="Bai H."/>
            <person name="Pu F."/>
        </authorList>
    </citation>
    <scope>NUCLEOTIDE SEQUENCE</scope>
    <source>
        <tissue evidence="1">Muscle</tissue>
    </source>
</reference>
<evidence type="ECO:0000313" key="2">
    <source>
        <dbReference type="Proteomes" id="UP000793456"/>
    </source>
</evidence>
<evidence type="ECO:0000313" key="1">
    <source>
        <dbReference type="EMBL" id="TMS10560.1"/>
    </source>
</evidence>
<dbReference type="Proteomes" id="UP000793456">
    <property type="component" value="Chromosome XIV"/>
</dbReference>
<dbReference type="EMBL" id="CM011687">
    <property type="protein sequence ID" value="TMS10560.1"/>
    <property type="molecule type" value="Genomic_DNA"/>
</dbReference>
<comment type="caution">
    <text evidence="1">The sequence shown here is derived from an EMBL/GenBank/DDBJ whole genome shotgun (WGS) entry which is preliminary data.</text>
</comment>
<name>A0ACD3QTS8_LARCR</name>
<protein>
    <submittedName>
        <fullName evidence="1">Uncharacterized protein</fullName>
    </submittedName>
</protein>
<proteinExistence type="predicted"/>